<feature type="region of interest" description="Disordered" evidence="1">
    <location>
        <begin position="348"/>
        <end position="384"/>
    </location>
</feature>
<gene>
    <name evidence="2" type="ORF">BRM3_00095</name>
</gene>
<dbReference type="Proteomes" id="UP001164305">
    <property type="component" value="Chromosome"/>
</dbReference>
<evidence type="ECO:0008006" key="4">
    <source>
        <dbReference type="Google" id="ProtNLM"/>
    </source>
</evidence>
<dbReference type="RefSeq" id="WP_263594096.1">
    <property type="nucleotide sequence ID" value="NZ_CP107020.1"/>
</dbReference>
<dbReference type="InterPro" id="IPR040701">
    <property type="entry name" value="Bact_RF_family2"/>
</dbReference>
<feature type="compositionally biased region" description="Polar residues" evidence="1">
    <location>
        <begin position="348"/>
        <end position="357"/>
    </location>
</feature>
<feature type="compositionally biased region" description="Basic and acidic residues" evidence="1">
    <location>
        <begin position="359"/>
        <end position="384"/>
    </location>
</feature>
<dbReference type="EMBL" id="CP107020">
    <property type="protein sequence ID" value="UYG16883.1"/>
    <property type="molecule type" value="Genomic_DNA"/>
</dbReference>
<dbReference type="Pfam" id="PF18844">
    <property type="entry name" value="baeRF_family2"/>
    <property type="match status" value="1"/>
</dbReference>
<reference evidence="2" key="1">
    <citation type="submission" date="2022-10" db="EMBL/GenBank/DDBJ databases">
        <title>Whole-Genome Sequencing of Brachybacterium huguangmaarense BRM-3, Isolated from Betula schmidtii.</title>
        <authorList>
            <person name="Haam D."/>
        </authorList>
    </citation>
    <scope>NUCLEOTIDE SEQUENCE</scope>
    <source>
        <strain evidence="2">BRM-3</strain>
    </source>
</reference>
<evidence type="ECO:0000256" key="1">
    <source>
        <dbReference type="SAM" id="MobiDB-lite"/>
    </source>
</evidence>
<protein>
    <recommendedName>
        <fullName evidence="4">Peptide chain release factor 1</fullName>
    </recommendedName>
</protein>
<evidence type="ECO:0000313" key="3">
    <source>
        <dbReference type="Proteomes" id="UP001164305"/>
    </source>
</evidence>
<accession>A0ABY6G116</accession>
<name>A0ABY6G116_9MICO</name>
<keyword evidence="3" id="KW-1185">Reference proteome</keyword>
<proteinExistence type="predicted"/>
<evidence type="ECO:0000313" key="2">
    <source>
        <dbReference type="EMBL" id="UYG16883.1"/>
    </source>
</evidence>
<sequence length="384" mass="41961">MRVPWLKGPIADEGPFLSIHLDTTRTDPSASAELATRWSHMRTRLSAAGAPSEILDEIADSVLSPSSIGGRHGRTIIASPREILLDRVLPVPPREDAASFGETPMLLPLLQLTPLAVSQLLIEVDRAGADLHLRAPEDPSISTDGPDRVDGGHDELHKASVGGGSQHGWRARNFDARVEDSWERNAEAVGRKVDALVERHKPDMVLLTGDVRATALLQDVLGQEARARLHLVSGGTRGQSMDRASFRDELERVTREFIDRREQDVADQFHENQLRGGTSVAGVDEVTATLRRGQVDQLVFTVGQEPEGIEELFRQAITTDAGVCALEEGYAAIPEGVGALLRWRDEATPSNELSSMSGDPRREDAVPERGEETPHEQEEHGLRA</sequence>
<organism evidence="2 3">
    <name type="scientific">Brachybacterium huguangmaarense</name>
    <dbReference type="NCBI Taxonomy" id="1652028"/>
    <lineage>
        <taxon>Bacteria</taxon>
        <taxon>Bacillati</taxon>
        <taxon>Actinomycetota</taxon>
        <taxon>Actinomycetes</taxon>
        <taxon>Micrococcales</taxon>
        <taxon>Dermabacteraceae</taxon>
        <taxon>Brachybacterium</taxon>
    </lineage>
</organism>